<evidence type="ECO:0000313" key="4">
    <source>
        <dbReference type="Proteomes" id="UP001447188"/>
    </source>
</evidence>
<feature type="compositionally biased region" description="Basic and acidic residues" evidence="2">
    <location>
        <begin position="9"/>
        <end position="22"/>
    </location>
</feature>
<reference evidence="3 4" key="1">
    <citation type="submission" date="2024-02" db="EMBL/GenBank/DDBJ databases">
        <title>Discinaceae phylogenomics.</title>
        <authorList>
            <person name="Dirks A.C."/>
            <person name="James T.Y."/>
        </authorList>
    </citation>
    <scope>NUCLEOTIDE SEQUENCE [LARGE SCALE GENOMIC DNA]</scope>
    <source>
        <strain evidence="3 4">ACD0624</strain>
    </source>
</reference>
<sequence length="141" mass="15647">MDSLIGKQSETHEMSVPGKHDVSTPNQGDGVPVPTTPTGRLVSIYDRQINKLKDEITNLRSEGAGIQAEIESMTCQMPTEETGGFKVPDDEMLAEIQLTRDKLDSCLDKNKALERLHVELVKANEELANVLELGMKAWRRS</sequence>
<proteinExistence type="predicted"/>
<evidence type="ECO:0000256" key="1">
    <source>
        <dbReference type="SAM" id="Coils"/>
    </source>
</evidence>
<accession>A0ABR3GXM4</accession>
<evidence type="ECO:0000313" key="3">
    <source>
        <dbReference type="EMBL" id="KAL0640699.1"/>
    </source>
</evidence>
<keyword evidence="4" id="KW-1185">Reference proteome</keyword>
<gene>
    <name evidence="3" type="ORF">Q9L58_000003</name>
</gene>
<dbReference type="EMBL" id="JBBBZM010000001">
    <property type="protein sequence ID" value="KAL0640699.1"/>
    <property type="molecule type" value="Genomic_DNA"/>
</dbReference>
<evidence type="ECO:0000256" key="2">
    <source>
        <dbReference type="SAM" id="MobiDB-lite"/>
    </source>
</evidence>
<protein>
    <submittedName>
        <fullName evidence="3">Uncharacterized protein</fullName>
    </submittedName>
</protein>
<keyword evidence="1" id="KW-0175">Coiled coil</keyword>
<comment type="caution">
    <text evidence="3">The sequence shown here is derived from an EMBL/GenBank/DDBJ whole genome shotgun (WGS) entry which is preliminary data.</text>
</comment>
<name>A0ABR3GXM4_9PEZI</name>
<dbReference type="Proteomes" id="UP001447188">
    <property type="component" value="Unassembled WGS sequence"/>
</dbReference>
<feature type="coiled-coil region" evidence="1">
    <location>
        <begin position="42"/>
        <end position="69"/>
    </location>
</feature>
<feature type="region of interest" description="Disordered" evidence="2">
    <location>
        <begin position="1"/>
        <end position="39"/>
    </location>
</feature>
<organism evidence="3 4">
    <name type="scientific">Discina gigas</name>
    <dbReference type="NCBI Taxonomy" id="1032678"/>
    <lineage>
        <taxon>Eukaryota</taxon>
        <taxon>Fungi</taxon>
        <taxon>Dikarya</taxon>
        <taxon>Ascomycota</taxon>
        <taxon>Pezizomycotina</taxon>
        <taxon>Pezizomycetes</taxon>
        <taxon>Pezizales</taxon>
        <taxon>Discinaceae</taxon>
        <taxon>Discina</taxon>
    </lineage>
</organism>